<accession>A0A1G4B6G9</accession>
<sequence length="302" mass="32103">MDMVQLEAAADGRAALPSPLVSLPDKIILEIVQSVFDSYIDDLCSGYSEKEDVSEPHLDVTEVKFHNILGRARAHMIEDNGASTSTATDEGCQLPPAHLWRCLRDLGAPFSMDDKGGTRSAPGHSSAGSNTTNTDMEFDERNIEMRKARTLSTSVGSTSSPMVASVEGGSSSKKNRSKYPPKAAKTAAKAERRIQAKSDETLGQGNGDERALGGMRPPSTTGSATVVPSHQSSLPALHPTNVAAGTQVSREDPFVDAHPNALISAPEDVGSREHPLPSQTYMPQQAIPPPAITPRSQLPTKL</sequence>
<comment type="caution">
    <text evidence="2">The sequence shown here is derived from an EMBL/GenBank/DDBJ whole genome shotgun (WGS) entry which is preliminary data.</text>
</comment>
<protein>
    <submittedName>
        <fullName evidence="2">Uncharacterized protein</fullName>
    </submittedName>
</protein>
<evidence type="ECO:0000313" key="3">
    <source>
        <dbReference type="Proteomes" id="UP000176998"/>
    </source>
</evidence>
<evidence type="ECO:0000256" key="1">
    <source>
        <dbReference type="SAM" id="MobiDB-lite"/>
    </source>
</evidence>
<proteinExistence type="predicted"/>
<dbReference type="EMBL" id="MJBS01000064">
    <property type="protein sequence ID" value="OHE96892.1"/>
    <property type="molecule type" value="Genomic_DNA"/>
</dbReference>
<feature type="compositionally biased region" description="Polar residues" evidence="1">
    <location>
        <begin position="126"/>
        <end position="135"/>
    </location>
</feature>
<dbReference type="GeneID" id="34561004"/>
<evidence type="ECO:0000313" key="2">
    <source>
        <dbReference type="EMBL" id="OHE96892.1"/>
    </source>
</evidence>
<gene>
    <name evidence="2" type="ORF">CORC01_07859</name>
</gene>
<dbReference type="Proteomes" id="UP000176998">
    <property type="component" value="Unassembled WGS sequence"/>
</dbReference>
<keyword evidence="3" id="KW-1185">Reference proteome</keyword>
<feature type="compositionally biased region" description="Basic and acidic residues" evidence="1">
    <location>
        <begin position="188"/>
        <end position="200"/>
    </location>
</feature>
<dbReference type="AlphaFoldDB" id="A0A1G4B6G9"/>
<feature type="compositionally biased region" description="Polar residues" evidence="1">
    <location>
        <begin position="150"/>
        <end position="172"/>
    </location>
</feature>
<feature type="region of interest" description="Disordered" evidence="1">
    <location>
        <begin position="150"/>
        <end position="230"/>
    </location>
</feature>
<reference evidence="2 3" key="1">
    <citation type="submission" date="2016-09" db="EMBL/GenBank/DDBJ databases">
        <authorList>
            <person name="Capua I."/>
            <person name="De Benedictis P."/>
            <person name="Joannis T."/>
            <person name="Lombin L.H."/>
            <person name="Cattoli G."/>
        </authorList>
    </citation>
    <scope>NUCLEOTIDE SEQUENCE [LARGE SCALE GENOMIC DNA]</scope>
    <source>
        <strain evidence="2 3">IMI 309357</strain>
    </source>
</reference>
<name>A0A1G4B6G9_9PEZI</name>
<dbReference type="RefSeq" id="XP_022474048.1">
    <property type="nucleotide sequence ID" value="XM_022619494.1"/>
</dbReference>
<feature type="region of interest" description="Disordered" evidence="1">
    <location>
        <begin position="264"/>
        <end position="302"/>
    </location>
</feature>
<feature type="region of interest" description="Disordered" evidence="1">
    <location>
        <begin position="111"/>
        <end position="136"/>
    </location>
</feature>
<organism evidence="2 3">
    <name type="scientific">Colletotrichum orchidophilum</name>
    <dbReference type="NCBI Taxonomy" id="1209926"/>
    <lineage>
        <taxon>Eukaryota</taxon>
        <taxon>Fungi</taxon>
        <taxon>Dikarya</taxon>
        <taxon>Ascomycota</taxon>
        <taxon>Pezizomycotina</taxon>
        <taxon>Sordariomycetes</taxon>
        <taxon>Hypocreomycetidae</taxon>
        <taxon>Glomerellales</taxon>
        <taxon>Glomerellaceae</taxon>
        <taxon>Colletotrichum</taxon>
    </lineage>
</organism>
<feature type="compositionally biased region" description="Polar residues" evidence="1">
    <location>
        <begin position="218"/>
        <end position="230"/>
    </location>
</feature>